<gene>
    <name evidence="1" type="ORF">O181_044893</name>
</gene>
<evidence type="ECO:0000313" key="1">
    <source>
        <dbReference type="EMBL" id="MBW0505178.1"/>
    </source>
</evidence>
<dbReference type="EMBL" id="AVOT02018348">
    <property type="protein sequence ID" value="MBW0505178.1"/>
    <property type="molecule type" value="Genomic_DNA"/>
</dbReference>
<proteinExistence type="predicted"/>
<name>A0A9Q3HH24_9BASI</name>
<protein>
    <submittedName>
        <fullName evidence="1">Uncharacterized protein</fullName>
    </submittedName>
</protein>
<organism evidence="1 2">
    <name type="scientific">Austropuccinia psidii MF-1</name>
    <dbReference type="NCBI Taxonomy" id="1389203"/>
    <lineage>
        <taxon>Eukaryota</taxon>
        <taxon>Fungi</taxon>
        <taxon>Dikarya</taxon>
        <taxon>Basidiomycota</taxon>
        <taxon>Pucciniomycotina</taxon>
        <taxon>Pucciniomycetes</taxon>
        <taxon>Pucciniales</taxon>
        <taxon>Sphaerophragmiaceae</taxon>
        <taxon>Austropuccinia</taxon>
    </lineage>
</organism>
<dbReference type="AlphaFoldDB" id="A0A9Q3HH24"/>
<evidence type="ECO:0000313" key="2">
    <source>
        <dbReference type="Proteomes" id="UP000765509"/>
    </source>
</evidence>
<accession>A0A9Q3HH24</accession>
<dbReference type="Proteomes" id="UP000765509">
    <property type="component" value="Unassembled WGS sequence"/>
</dbReference>
<keyword evidence="2" id="KW-1185">Reference proteome</keyword>
<comment type="caution">
    <text evidence="1">The sequence shown here is derived from an EMBL/GenBank/DDBJ whole genome shotgun (WGS) entry which is preliminary data.</text>
</comment>
<reference evidence="1" key="1">
    <citation type="submission" date="2021-03" db="EMBL/GenBank/DDBJ databases">
        <title>Draft genome sequence of rust myrtle Austropuccinia psidii MF-1, a brazilian biotype.</title>
        <authorList>
            <person name="Quecine M.C."/>
            <person name="Pachon D.M.R."/>
            <person name="Bonatelli M.L."/>
            <person name="Correr F.H."/>
            <person name="Franceschini L.M."/>
            <person name="Leite T.F."/>
            <person name="Margarido G.R.A."/>
            <person name="Almeida C.A."/>
            <person name="Ferrarezi J.A."/>
            <person name="Labate C.A."/>
        </authorList>
    </citation>
    <scope>NUCLEOTIDE SEQUENCE</scope>
    <source>
        <strain evidence="1">MF-1</strain>
    </source>
</reference>
<dbReference type="OrthoDB" id="2595244at2759"/>
<sequence length="96" mass="10979">MKERLIDLLYKYASAFSAKKEPLDAIIGNEFHIIQNVYKPYPSLLRRPAYPASPRAREGLEVHIKALLDLGVSNKVAHNEQVEVTTPVTITWKNYK</sequence>